<keyword evidence="4" id="KW-0802">TPR repeat</keyword>
<evidence type="ECO:0000256" key="2">
    <source>
        <dbReference type="ARBA" id="ARBA00019992"/>
    </source>
</evidence>
<name>D2V0K1_NAEGR</name>
<dbReference type="OrthoDB" id="1427555at2759"/>
<keyword evidence="6" id="KW-1185">Reference proteome</keyword>
<organism evidence="6">
    <name type="scientific">Naegleria gruberi</name>
    <name type="common">Amoeba</name>
    <dbReference type="NCBI Taxonomy" id="5762"/>
    <lineage>
        <taxon>Eukaryota</taxon>
        <taxon>Discoba</taxon>
        <taxon>Heterolobosea</taxon>
        <taxon>Tetramitia</taxon>
        <taxon>Eutetramitia</taxon>
        <taxon>Vahlkampfiidae</taxon>
        <taxon>Naegleria</taxon>
    </lineage>
</organism>
<dbReference type="VEuPathDB" id="AmoebaDB:NAEGRDRAFT_62322"/>
<dbReference type="InParanoid" id="D2V0K1"/>
<dbReference type="SUPFAM" id="SSF48452">
    <property type="entry name" value="TPR-like"/>
    <property type="match status" value="1"/>
</dbReference>
<gene>
    <name evidence="5" type="ORF">NAEGRDRAFT_62322</name>
</gene>
<accession>D2V0K1</accession>
<dbReference type="AlphaFoldDB" id="D2V0K1"/>
<dbReference type="OMA" id="YAFNDVH"/>
<evidence type="ECO:0000256" key="3">
    <source>
        <dbReference type="ARBA" id="ARBA00022737"/>
    </source>
</evidence>
<evidence type="ECO:0000256" key="1">
    <source>
        <dbReference type="ARBA" id="ARBA00005857"/>
    </source>
</evidence>
<keyword evidence="3" id="KW-0677">Repeat</keyword>
<comment type="similarity">
    <text evidence="1">Belongs to the TTC38 family.</text>
</comment>
<dbReference type="PANTHER" id="PTHR16263:SF4">
    <property type="entry name" value="TETRATRICOPEPTIDE REPEAT PROTEIN 38"/>
    <property type="match status" value="1"/>
</dbReference>
<protein>
    <recommendedName>
        <fullName evidence="2">Tetratricopeptide repeat protein 38</fullName>
    </recommendedName>
</protein>
<dbReference type="RefSeq" id="XP_002682479.1">
    <property type="nucleotide sequence ID" value="XM_002682433.1"/>
</dbReference>
<dbReference type="Proteomes" id="UP000006671">
    <property type="component" value="Unassembled WGS sequence"/>
</dbReference>
<dbReference type="InterPro" id="IPR011990">
    <property type="entry name" value="TPR-like_helical_dom_sf"/>
</dbReference>
<dbReference type="CDD" id="cd05804">
    <property type="entry name" value="StaR_like"/>
    <property type="match status" value="1"/>
</dbReference>
<dbReference type="GeneID" id="8855421"/>
<dbReference type="Gene3D" id="1.25.40.10">
    <property type="entry name" value="Tetratricopeptide repeat domain"/>
    <property type="match status" value="1"/>
</dbReference>
<dbReference type="EMBL" id="GG738847">
    <property type="protein sequence ID" value="EFC49735.1"/>
    <property type="molecule type" value="Genomic_DNA"/>
</dbReference>
<evidence type="ECO:0000256" key="4">
    <source>
        <dbReference type="ARBA" id="ARBA00022803"/>
    </source>
</evidence>
<dbReference type="PANTHER" id="PTHR16263">
    <property type="entry name" value="TETRATRICOPEPTIDE REPEAT PROTEIN 38"/>
    <property type="match status" value="1"/>
</dbReference>
<dbReference type="KEGG" id="ngr:NAEGRDRAFT_62322"/>
<evidence type="ECO:0000313" key="5">
    <source>
        <dbReference type="EMBL" id="EFC49735.1"/>
    </source>
</evidence>
<dbReference type="eggNOG" id="KOG2610">
    <property type="taxonomic scope" value="Eukaryota"/>
</dbReference>
<dbReference type="InterPro" id="IPR033891">
    <property type="entry name" value="TTC38"/>
</dbReference>
<sequence>MARVIELGSELLRTDLFLDNENYLKKLKFLKELKSENEIEILHIKALESWREGRYINATEIWEELLKIDSLDVIALKFAHDAYFYLGQSNNICSSVEKHLNIYEQDDHVPMELYGYFMGMLAFGLEEVHRYDEGMKAAIKAIEINQDDAWALHAIVHINEMRGEIQKGIEFMKLEENNWANCQALACHMWWHFCLYLMDQGKKDEILKIYDEKISIFIESITPLDLVDASALLFRLYLEGMIEKNDNRWEKVRNQWKNIIHSHALSFNDAHITMVFNNRLIHEEIINSHIQSLENYTNSKSNDVNHTCALVHQQVGIPICKAINAFNDSKFDETIQLLKDVILPGKTHLIGGSNAQRDVFELLFLHAIFNSPNKENHPIAKSLLDKRLEKKPHSGQNQRLVQRFENATTKQ</sequence>
<proteinExistence type="inferred from homology"/>
<reference evidence="5 6" key="1">
    <citation type="journal article" date="2010" name="Cell">
        <title>The genome of Naegleria gruberi illuminates early eukaryotic versatility.</title>
        <authorList>
            <person name="Fritz-Laylin L.K."/>
            <person name="Prochnik S.E."/>
            <person name="Ginger M.L."/>
            <person name="Dacks J.B."/>
            <person name="Carpenter M.L."/>
            <person name="Field M.C."/>
            <person name="Kuo A."/>
            <person name="Paredez A."/>
            <person name="Chapman J."/>
            <person name="Pham J."/>
            <person name="Shu S."/>
            <person name="Neupane R."/>
            <person name="Cipriano M."/>
            <person name="Mancuso J."/>
            <person name="Tu H."/>
            <person name="Salamov A."/>
            <person name="Lindquist E."/>
            <person name="Shapiro H."/>
            <person name="Lucas S."/>
            <person name="Grigoriev I.V."/>
            <person name="Cande W.Z."/>
            <person name="Fulton C."/>
            <person name="Rokhsar D.S."/>
            <person name="Dawson S.C."/>
        </authorList>
    </citation>
    <scope>NUCLEOTIDE SEQUENCE [LARGE SCALE GENOMIC DNA]</scope>
    <source>
        <strain evidence="5 6">NEG-M</strain>
    </source>
</reference>
<evidence type="ECO:0000313" key="6">
    <source>
        <dbReference type="Proteomes" id="UP000006671"/>
    </source>
</evidence>